<dbReference type="Gene3D" id="1.10.10.410">
    <property type="match status" value="1"/>
</dbReference>
<keyword evidence="2" id="KW-1185">Reference proteome</keyword>
<organism evidence="1 2">
    <name type="scientific">Sandaracinus amylolyticus</name>
    <dbReference type="NCBI Taxonomy" id="927083"/>
    <lineage>
        <taxon>Bacteria</taxon>
        <taxon>Pseudomonadati</taxon>
        <taxon>Myxococcota</taxon>
        <taxon>Polyangia</taxon>
        <taxon>Polyangiales</taxon>
        <taxon>Sandaracinaceae</taxon>
        <taxon>Sandaracinus</taxon>
    </lineage>
</organism>
<dbReference type="Pfam" id="PF09424">
    <property type="entry name" value="YqeY"/>
    <property type="match status" value="1"/>
</dbReference>
<evidence type="ECO:0000313" key="2">
    <source>
        <dbReference type="Proteomes" id="UP000034883"/>
    </source>
</evidence>
<dbReference type="Gene3D" id="1.10.1510.10">
    <property type="entry name" value="Uncharacterised protein YqeY/AIM41 PF09424, N-terminal domain"/>
    <property type="match status" value="1"/>
</dbReference>
<protein>
    <submittedName>
        <fullName evidence="1">Transamidase GatB domain protein</fullName>
    </submittedName>
</protein>
<dbReference type="AlphaFoldDB" id="A0A0F6SI25"/>
<dbReference type="InterPro" id="IPR019004">
    <property type="entry name" value="YqeY/Aim41"/>
</dbReference>
<dbReference type="Proteomes" id="UP000034883">
    <property type="component" value="Chromosome"/>
</dbReference>
<dbReference type="PANTHER" id="PTHR28055">
    <property type="entry name" value="ALTERED INHERITANCE OF MITOCHONDRIA PROTEIN 41, MITOCHONDRIAL"/>
    <property type="match status" value="1"/>
</dbReference>
<dbReference type="RefSeq" id="WP_053238318.1">
    <property type="nucleotide sequence ID" value="NZ_CP011125.1"/>
</dbReference>
<dbReference type="InterPro" id="IPR023168">
    <property type="entry name" value="GatB_Yqey_C_2"/>
</dbReference>
<evidence type="ECO:0000313" key="1">
    <source>
        <dbReference type="EMBL" id="AKF11454.1"/>
    </source>
</evidence>
<dbReference type="InterPro" id="IPR042184">
    <property type="entry name" value="YqeY/Aim41_N"/>
</dbReference>
<dbReference type="KEGG" id="samy:DB32_008603"/>
<gene>
    <name evidence="1" type="ORF">DB32_008603</name>
</gene>
<dbReference type="EMBL" id="CP011125">
    <property type="protein sequence ID" value="AKF11454.1"/>
    <property type="molecule type" value="Genomic_DNA"/>
</dbReference>
<name>A0A0F6SI25_9BACT</name>
<dbReference type="STRING" id="927083.DB32_008603"/>
<accession>A0A0F6SI25</accession>
<dbReference type="GO" id="GO:0016884">
    <property type="term" value="F:carbon-nitrogen ligase activity, with glutamine as amido-N-donor"/>
    <property type="evidence" value="ECO:0007669"/>
    <property type="project" value="InterPro"/>
</dbReference>
<dbReference type="SUPFAM" id="SSF89095">
    <property type="entry name" value="GatB/YqeY motif"/>
    <property type="match status" value="1"/>
</dbReference>
<proteinExistence type="predicted"/>
<dbReference type="PANTHER" id="PTHR28055:SF1">
    <property type="entry name" value="ALTERED INHERITANCE OF MITOCHONDRIA PROTEIN 41, MITOCHONDRIAL"/>
    <property type="match status" value="1"/>
</dbReference>
<dbReference type="InterPro" id="IPR003789">
    <property type="entry name" value="Asn/Gln_tRNA_amidoTrase-B-like"/>
</dbReference>
<reference evidence="1 2" key="1">
    <citation type="submission" date="2015-03" db="EMBL/GenBank/DDBJ databases">
        <title>Genome assembly of Sandaracinus amylolyticus DSM 53668.</title>
        <authorList>
            <person name="Sharma G."/>
            <person name="Subramanian S."/>
        </authorList>
    </citation>
    <scope>NUCLEOTIDE SEQUENCE [LARGE SCALE GENOMIC DNA]</scope>
    <source>
        <strain evidence="1 2">DSM 53668</strain>
    </source>
</reference>
<sequence>MSLKQTIEADLKKAMLAKDEIAKDALRLAKADLLNREVELGRDLTDEESTAVLQKGVKSRRDAIDQFRAGGRMDAVAEEEKQLAVLERYLPKMLSEDETRAAITSVTSELGLSSKKDMGRLMKELKARFPGVDGRIASKVAGEVLK</sequence>